<evidence type="ECO:0000313" key="4">
    <source>
        <dbReference type="Proteomes" id="UP000361468"/>
    </source>
</evidence>
<evidence type="ECO:0000313" key="1">
    <source>
        <dbReference type="EMBL" id="SUD65834.1"/>
    </source>
</evidence>
<dbReference type="Proteomes" id="UP000254573">
    <property type="component" value="Unassembled WGS sequence"/>
</dbReference>
<keyword evidence="4" id="KW-1185">Reference proteome</keyword>
<dbReference type="AlphaFoldDB" id="A0A379KEX5"/>
<reference evidence="2 4" key="2">
    <citation type="submission" date="2019-08" db="EMBL/GenBank/DDBJ databases">
        <authorList>
            <person name="Peeters C."/>
        </authorList>
    </citation>
    <scope>NUCLEOTIDE SEQUENCE [LARGE SCALE GENOMIC DNA]</scope>
    <source>
        <strain evidence="2 4">LMG 31119</strain>
    </source>
</reference>
<dbReference type="EMBL" id="CABPSO010000010">
    <property type="protein sequence ID" value="VVE69096.1"/>
    <property type="molecule type" value="Genomic_DNA"/>
</dbReference>
<reference evidence="1 3" key="1">
    <citation type="submission" date="2018-06" db="EMBL/GenBank/DDBJ databases">
        <authorList>
            <consortium name="Pathogen Informatics"/>
            <person name="Doyle S."/>
        </authorList>
    </citation>
    <scope>NUCLEOTIDE SEQUENCE [LARGE SCALE GENOMIC DNA]</scope>
    <source>
        <strain evidence="1 3">NCTC13160</strain>
    </source>
</reference>
<dbReference type="EMBL" id="UGSG01000002">
    <property type="protein sequence ID" value="SUD65834.1"/>
    <property type="molecule type" value="Genomic_DNA"/>
</dbReference>
<accession>A0A379KEX5</accession>
<evidence type="ECO:0000313" key="3">
    <source>
        <dbReference type="Proteomes" id="UP000254573"/>
    </source>
</evidence>
<dbReference type="RefSeq" id="WP_023873979.1">
    <property type="nucleotide sequence ID" value="NC_023018.2"/>
</dbReference>
<organism evidence="1 3">
    <name type="scientific">Pandoraea pnomenusa</name>
    <dbReference type="NCBI Taxonomy" id="93220"/>
    <lineage>
        <taxon>Bacteria</taxon>
        <taxon>Pseudomonadati</taxon>
        <taxon>Pseudomonadota</taxon>
        <taxon>Betaproteobacteria</taxon>
        <taxon>Burkholderiales</taxon>
        <taxon>Burkholderiaceae</taxon>
        <taxon>Pandoraea</taxon>
    </lineage>
</organism>
<protein>
    <submittedName>
        <fullName evidence="1">Uncharacterized protein</fullName>
    </submittedName>
</protein>
<gene>
    <name evidence="1" type="ORF">NCTC13160_04932</name>
    <name evidence="2" type="ORF">PPN31119_03171</name>
</gene>
<dbReference type="Proteomes" id="UP000361468">
    <property type="component" value="Unassembled WGS sequence"/>
</dbReference>
<proteinExistence type="predicted"/>
<name>A0A379KEX5_9BURK</name>
<evidence type="ECO:0000313" key="2">
    <source>
        <dbReference type="EMBL" id="VVE69096.1"/>
    </source>
</evidence>
<sequence>MIRLALDFSQFCGRVLIVLIVLALLIGGAKYCVDAEASEMPVYGRSA</sequence>
<dbReference type="GeneID" id="57201369"/>